<dbReference type="Proteomes" id="UP000000555">
    <property type="component" value="Chromosome"/>
</dbReference>
<keyword evidence="1" id="KW-0812">Transmembrane</keyword>
<gene>
    <name evidence="2" type="ordered locus">TTE1165</name>
</gene>
<dbReference type="KEGG" id="tte:TTE1165"/>
<reference evidence="2 3" key="1">
    <citation type="journal article" date="2002" name="Genome Res.">
        <title>A complete sequence of the T. tengcongensis genome.</title>
        <authorList>
            <person name="Bao Q."/>
            <person name="Tian Y."/>
            <person name="Li W."/>
            <person name="Xu Z."/>
            <person name="Xuan Z."/>
            <person name="Hu S."/>
            <person name="Dong W."/>
            <person name="Yang J."/>
            <person name="Chen Y."/>
            <person name="Xue Y."/>
            <person name="Xu Y."/>
            <person name="Lai X."/>
            <person name="Huang L."/>
            <person name="Dong X."/>
            <person name="Ma Y."/>
            <person name="Ling L."/>
            <person name="Tan H."/>
            <person name="Chen R."/>
            <person name="Wang J."/>
            <person name="Yu J."/>
            <person name="Yang H."/>
        </authorList>
    </citation>
    <scope>NUCLEOTIDE SEQUENCE [LARGE SCALE GENOMIC DNA]</scope>
    <source>
        <strain evidence="3">DSM 15242 / JCM 11007 / NBRC 100824 / MB4</strain>
    </source>
</reference>
<feature type="transmembrane region" description="Helical" evidence="1">
    <location>
        <begin position="12"/>
        <end position="32"/>
    </location>
</feature>
<evidence type="ECO:0000256" key="1">
    <source>
        <dbReference type="SAM" id="Phobius"/>
    </source>
</evidence>
<dbReference type="AlphaFoldDB" id="Q8RAP4"/>
<dbReference type="HOGENOM" id="CLU_1802523_0_0_9"/>
<keyword evidence="3" id="KW-1185">Reference proteome</keyword>
<dbReference type="EMBL" id="AE008691">
    <property type="protein sequence ID" value="AAM24396.1"/>
    <property type="molecule type" value="Genomic_DNA"/>
</dbReference>
<name>Q8RAP4_CALS4</name>
<accession>Q8RAP4</accession>
<evidence type="ECO:0000313" key="2">
    <source>
        <dbReference type="EMBL" id="AAM24396.1"/>
    </source>
</evidence>
<organism evidence="2 3">
    <name type="scientific">Caldanaerobacter subterraneus subsp. tengcongensis (strain DSM 15242 / JCM 11007 / NBRC 100824 / MB4)</name>
    <name type="common">Thermoanaerobacter tengcongensis</name>
    <dbReference type="NCBI Taxonomy" id="273068"/>
    <lineage>
        <taxon>Bacteria</taxon>
        <taxon>Bacillati</taxon>
        <taxon>Bacillota</taxon>
        <taxon>Clostridia</taxon>
        <taxon>Thermoanaerobacterales</taxon>
        <taxon>Thermoanaerobacteraceae</taxon>
        <taxon>Caldanaerobacter</taxon>
    </lineage>
</organism>
<proteinExistence type="predicted"/>
<keyword evidence="1" id="KW-1133">Transmembrane helix</keyword>
<sequence length="143" mass="16557">MLSPSQKLFYIKVLRCAFGLLEIYLGFASFYLSTTTECQSIISFSPIGPILSTFPITLKHHECSKRVTMEKIINNFFFMSLPTPFTFPSLTYIIYGKLNNFNPNGFWVVCKKMDGFYYDLEAFGNELREIRKQRALSPVFTNN</sequence>
<evidence type="ECO:0000313" key="3">
    <source>
        <dbReference type="Proteomes" id="UP000000555"/>
    </source>
</evidence>
<dbReference type="STRING" id="273068.TTE1165"/>
<protein>
    <submittedName>
        <fullName evidence="2">Uncharacterized protein</fullName>
    </submittedName>
</protein>
<keyword evidence="1" id="KW-0472">Membrane</keyword>